<dbReference type="InterPro" id="IPR041698">
    <property type="entry name" value="Methyltransf_25"/>
</dbReference>
<gene>
    <name evidence="2" type="ORF">DCO56_02410</name>
</gene>
<dbReference type="SUPFAM" id="SSF53335">
    <property type="entry name" value="S-adenosyl-L-methionine-dependent methyltransferases"/>
    <property type="match status" value="1"/>
</dbReference>
<comment type="caution">
    <text evidence="2">The sequence shown here is derived from an EMBL/GenBank/DDBJ whole genome shotgun (WGS) entry which is preliminary data.</text>
</comment>
<protein>
    <submittedName>
        <fullName evidence="2">SAM-dependent methyltransferase</fullName>
    </submittedName>
</protein>
<reference evidence="2 3" key="1">
    <citation type="submission" date="2018-04" db="EMBL/GenBank/DDBJ databases">
        <title>Sphingobacterium sp. M46 Genome.</title>
        <authorList>
            <person name="Cheng J."/>
            <person name="Li Y."/>
        </authorList>
    </citation>
    <scope>NUCLEOTIDE SEQUENCE [LARGE SCALE GENOMIC DNA]</scope>
    <source>
        <strain evidence="2 3">M46</strain>
    </source>
</reference>
<dbReference type="OrthoDB" id="703529at2"/>
<dbReference type="EMBL" id="QCXX01000001">
    <property type="protein sequence ID" value="PUV25846.1"/>
    <property type="molecule type" value="Genomic_DNA"/>
</dbReference>
<dbReference type="GO" id="GO:0032259">
    <property type="term" value="P:methylation"/>
    <property type="evidence" value="ECO:0007669"/>
    <property type="project" value="UniProtKB-KW"/>
</dbReference>
<name>A0A363NYF1_9SPHI</name>
<accession>A0A363NYF1</accession>
<dbReference type="RefSeq" id="WP_108632152.1">
    <property type="nucleotide sequence ID" value="NZ_QCXX01000001.1"/>
</dbReference>
<evidence type="ECO:0000313" key="2">
    <source>
        <dbReference type="EMBL" id="PUV25846.1"/>
    </source>
</evidence>
<feature type="domain" description="Methyltransferase" evidence="1">
    <location>
        <begin position="39"/>
        <end position="129"/>
    </location>
</feature>
<keyword evidence="2" id="KW-0489">Methyltransferase</keyword>
<dbReference type="Gene3D" id="3.40.50.150">
    <property type="entry name" value="Vaccinia Virus protein VP39"/>
    <property type="match status" value="1"/>
</dbReference>
<dbReference type="Proteomes" id="UP000250831">
    <property type="component" value="Unassembled WGS sequence"/>
</dbReference>
<keyword evidence="2" id="KW-0808">Transferase</keyword>
<dbReference type="InterPro" id="IPR029063">
    <property type="entry name" value="SAM-dependent_MTases_sf"/>
</dbReference>
<organism evidence="2 3">
    <name type="scientific">Sphingobacterium athyrii</name>
    <dbReference type="NCBI Taxonomy" id="2152717"/>
    <lineage>
        <taxon>Bacteria</taxon>
        <taxon>Pseudomonadati</taxon>
        <taxon>Bacteroidota</taxon>
        <taxon>Sphingobacteriia</taxon>
        <taxon>Sphingobacteriales</taxon>
        <taxon>Sphingobacteriaceae</taxon>
        <taxon>Sphingobacterium</taxon>
    </lineage>
</organism>
<proteinExistence type="predicted"/>
<dbReference type="Pfam" id="PF13649">
    <property type="entry name" value="Methyltransf_25"/>
    <property type="match status" value="1"/>
</dbReference>
<evidence type="ECO:0000313" key="3">
    <source>
        <dbReference type="Proteomes" id="UP000250831"/>
    </source>
</evidence>
<dbReference type="AlphaFoldDB" id="A0A363NYF1"/>
<keyword evidence="3" id="KW-1185">Reference proteome</keyword>
<dbReference type="GO" id="GO:0008168">
    <property type="term" value="F:methyltransferase activity"/>
    <property type="evidence" value="ECO:0007669"/>
    <property type="project" value="UniProtKB-KW"/>
</dbReference>
<sequence length="198" mass="22681">MEFWERNFVEKGEMWGGSPAHSAQIAKDFFLTKNIKEILIPGFGYGRNGHVFLENGISITGIELSNTAIRLARKRFGSQTIIYHGSVVDMPFDTKKYGGIFCHGLIYLLAADERIKFIHNCYEQLSDNGYMIFTAVSKQASIYGQGTAIGEDRFEMFGGVNMFFYDLESIQTTFEKYGLIEVREVEENYPFYFITCKK</sequence>
<evidence type="ECO:0000259" key="1">
    <source>
        <dbReference type="Pfam" id="PF13649"/>
    </source>
</evidence>